<dbReference type="InterPro" id="IPR009003">
    <property type="entry name" value="Peptidase_S1_PA"/>
</dbReference>
<reference evidence="12 13" key="1">
    <citation type="journal article" date="2023" name="Insect Mol. Biol.">
        <title>Genome sequencing provides insights into the evolution of gene families encoding plant cell wall-degrading enzymes in longhorned beetles.</title>
        <authorList>
            <person name="Shin N.R."/>
            <person name="Okamura Y."/>
            <person name="Kirsch R."/>
            <person name="Pauchet Y."/>
        </authorList>
    </citation>
    <scope>NUCLEOTIDE SEQUENCE [LARGE SCALE GENOMIC DNA]</scope>
    <source>
        <strain evidence="12">EAD_L_NR</strain>
    </source>
</reference>
<evidence type="ECO:0000256" key="6">
    <source>
        <dbReference type="ARBA" id="ARBA00022825"/>
    </source>
</evidence>
<keyword evidence="8" id="KW-0325">Glycoprotein</keyword>
<dbReference type="AlphaFoldDB" id="A0AAV8W5L5"/>
<evidence type="ECO:0000256" key="3">
    <source>
        <dbReference type="ARBA" id="ARBA00022670"/>
    </source>
</evidence>
<evidence type="ECO:0000256" key="1">
    <source>
        <dbReference type="ARBA" id="ARBA00004613"/>
    </source>
</evidence>
<evidence type="ECO:0000256" key="7">
    <source>
        <dbReference type="ARBA" id="ARBA00023157"/>
    </source>
</evidence>
<dbReference type="Pfam" id="PF00089">
    <property type="entry name" value="Trypsin"/>
    <property type="match status" value="2"/>
</dbReference>
<dbReference type="InterPro" id="IPR033116">
    <property type="entry name" value="TRYPSIN_SER"/>
</dbReference>
<dbReference type="InterPro" id="IPR051333">
    <property type="entry name" value="CLIP_Serine_Protease"/>
</dbReference>
<name>A0AAV8W5L5_9CUCU</name>
<dbReference type="FunFam" id="2.40.10.10:FF:000028">
    <property type="entry name" value="Serine protease easter"/>
    <property type="match status" value="1"/>
</dbReference>
<dbReference type="PANTHER" id="PTHR24260:SF147">
    <property type="entry name" value="EG:BACR7A4.3 PROTEIN-RELATED"/>
    <property type="match status" value="1"/>
</dbReference>
<dbReference type="InterPro" id="IPR043504">
    <property type="entry name" value="Peptidase_S1_PA_chymotrypsin"/>
</dbReference>
<gene>
    <name evidence="12" type="ORF">NQ315_008535</name>
</gene>
<dbReference type="Gene3D" id="2.40.10.10">
    <property type="entry name" value="Trypsin-like serine proteases"/>
    <property type="match status" value="4"/>
</dbReference>
<keyword evidence="3 10" id="KW-0645">Protease</keyword>
<comment type="subcellular location">
    <subcellularLocation>
        <location evidence="1">Secreted</location>
    </subcellularLocation>
</comment>
<evidence type="ECO:0000256" key="5">
    <source>
        <dbReference type="ARBA" id="ARBA00022801"/>
    </source>
</evidence>
<keyword evidence="5 10" id="KW-0378">Hydrolase</keyword>
<dbReference type="InterPro" id="IPR001254">
    <property type="entry name" value="Trypsin_dom"/>
</dbReference>
<protein>
    <recommendedName>
        <fullName evidence="11">Peptidase S1 domain-containing protein</fullName>
    </recommendedName>
</protein>
<feature type="domain" description="Peptidase S1" evidence="11">
    <location>
        <begin position="54"/>
        <end position="258"/>
    </location>
</feature>
<dbReference type="FunFam" id="2.40.10.10:FF:000015">
    <property type="entry name" value="Atrial natriuretic peptide-converting enzyme"/>
    <property type="match status" value="1"/>
</dbReference>
<dbReference type="PROSITE" id="PS50240">
    <property type="entry name" value="TRYPSIN_DOM"/>
    <property type="match status" value="2"/>
</dbReference>
<keyword evidence="4" id="KW-0732">Signal</keyword>
<evidence type="ECO:0000313" key="12">
    <source>
        <dbReference type="EMBL" id="KAJ8921902.1"/>
    </source>
</evidence>
<sequence>MCNAGHSNCTLVSDLVKNTTTCLDRLIPSDRKPGELSRNKCFNYHPHPEPLIVGIGGSPSLSQEFRHMAAIGYGDEKDIQWLCGGSLISKRFILTAAHCLSSKIGEAKYVRLGDLDISTDKDDAQPQNFTILKRIPHPSFKPSETYHDIALLHLDREPLFTAYVSPACLNTRRDLPIFNDEMTATGWGKVGFSGESSNILIKVRLDYVPYDKCVQSFMKKNGRLYTSLLSNGIVDDLQICAGGVIGVDTCQGDSGGPLQLCLSEYSECLEYYPTPEFLTDHIIAGGELSLVKEFPHMAAIGYGKETNVEWKCGGSLISKKFVLTAAHCVAHETEKPTFVRLGDLNLTSTEDNTSPQNFTVVRIIPHPSYAPPVKYHDIALLELDREVEFTDYVKPACLYTEKYRGETTMTATGWGKTGFSEESSSFLLKVSLDFVPHNECLTAFKKYSKRSLPNGIIEDTQICAGRVKGKDTCQGDSGGPLQVINGDRTQVQPSKVYDIIGVTSFGKACALSAAPGIYTRVSYYVPWIESIAFQNES</sequence>
<keyword evidence="7" id="KW-1015">Disulfide bond</keyword>
<keyword evidence="6 10" id="KW-0720">Serine protease</keyword>
<dbReference type="PROSITE" id="PS00134">
    <property type="entry name" value="TRYPSIN_HIS"/>
    <property type="match status" value="1"/>
</dbReference>
<dbReference type="Proteomes" id="UP001159042">
    <property type="component" value="Unassembled WGS sequence"/>
</dbReference>
<comment type="similarity">
    <text evidence="9">Belongs to the peptidase S1 family. CLIP subfamily.</text>
</comment>
<dbReference type="SMART" id="SM00020">
    <property type="entry name" value="Tryp_SPc"/>
    <property type="match status" value="2"/>
</dbReference>
<evidence type="ECO:0000256" key="4">
    <source>
        <dbReference type="ARBA" id="ARBA00022729"/>
    </source>
</evidence>
<dbReference type="PANTHER" id="PTHR24260">
    <property type="match status" value="1"/>
</dbReference>
<dbReference type="PRINTS" id="PR00722">
    <property type="entry name" value="CHYMOTRYPSIN"/>
</dbReference>
<feature type="domain" description="Peptidase S1" evidence="11">
    <location>
        <begin position="283"/>
        <end position="533"/>
    </location>
</feature>
<keyword evidence="13" id="KW-1185">Reference proteome</keyword>
<dbReference type="PROSITE" id="PS00135">
    <property type="entry name" value="TRYPSIN_SER"/>
    <property type="match status" value="1"/>
</dbReference>
<dbReference type="GO" id="GO:0004252">
    <property type="term" value="F:serine-type endopeptidase activity"/>
    <property type="evidence" value="ECO:0007669"/>
    <property type="project" value="InterPro"/>
</dbReference>
<dbReference type="InterPro" id="IPR001314">
    <property type="entry name" value="Peptidase_S1A"/>
</dbReference>
<dbReference type="EMBL" id="JANEYG010000008">
    <property type="protein sequence ID" value="KAJ8921902.1"/>
    <property type="molecule type" value="Genomic_DNA"/>
</dbReference>
<organism evidence="12 13">
    <name type="scientific">Exocentrus adspersus</name>
    <dbReference type="NCBI Taxonomy" id="1586481"/>
    <lineage>
        <taxon>Eukaryota</taxon>
        <taxon>Metazoa</taxon>
        <taxon>Ecdysozoa</taxon>
        <taxon>Arthropoda</taxon>
        <taxon>Hexapoda</taxon>
        <taxon>Insecta</taxon>
        <taxon>Pterygota</taxon>
        <taxon>Neoptera</taxon>
        <taxon>Endopterygota</taxon>
        <taxon>Coleoptera</taxon>
        <taxon>Polyphaga</taxon>
        <taxon>Cucujiformia</taxon>
        <taxon>Chrysomeloidea</taxon>
        <taxon>Cerambycidae</taxon>
        <taxon>Lamiinae</taxon>
        <taxon>Acanthocinini</taxon>
        <taxon>Exocentrus</taxon>
    </lineage>
</organism>
<dbReference type="SUPFAM" id="SSF50494">
    <property type="entry name" value="Trypsin-like serine proteases"/>
    <property type="match status" value="2"/>
</dbReference>
<evidence type="ECO:0000313" key="13">
    <source>
        <dbReference type="Proteomes" id="UP001159042"/>
    </source>
</evidence>
<evidence type="ECO:0000259" key="11">
    <source>
        <dbReference type="PROSITE" id="PS50240"/>
    </source>
</evidence>
<keyword evidence="2" id="KW-0964">Secreted</keyword>
<dbReference type="CDD" id="cd00190">
    <property type="entry name" value="Tryp_SPc"/>
    <property type="match status" value="2"/>
</dbReference>
<dbReference type="GO" id="GO:0005576">
    <property type="term" value="C:extracellular region"/>
    <property type="evidence" value="ECO:0007669"/>
    <property type="project" value="UniProtKB-SubCell"/>
</dbReference>
<comment type="caution">
    <text evidence="12">The sequence shown here is derived from an EMBL/GenBank/DDBJ whole genome shotgun (WGS) entry which is preliminary data.</text>
</comment>
<accession>A0AAV8W5L5</accession>
<dbReference type="GO" id="GO:0006508">
    <property type="term" value="P:proteolysis"/>
    <property type="evidence" value="ECO:0007669"/>
    <property type="project" value="UniProtKB-KW"/>
</dbReference>
<evidence type="ECO:0000256" key="9">
    <source>
        <dbReference type="ARBA" id="ARBA00024195"/>
    </source>
</evidence>
<evidence type="ECO:0000256" key="10">
    <source>
        <dbReference type="RuleBase" id="RU363034"/>
    </source>
</evidence>
<dbReference type="InterPro" id="IPR018114">
    <property type="entry name" value="TRYPSIN_HIS"/>
</dbReference>
<evidence type="ECO:0000256" key="2">
    <source>
        <dbReference type="ARBA" id="ARBA00022525"/>
    </source>
</evidence>
<proteinExistence type="inferred from homology"/>
<evidence type="ECO:0000256" key="8">
    <source>
        <dbReference type="ARBA" id="ARBA00023180"/>
    </source>
</evidence>